<dbReference type="InterPro" id="IPR047112">
    <property type="entry name" value="RecG/Mfd"/>
</dbReference>
<dbReference type="GO" id="GO:0043138">
    <property type="term" value="F:3'-5' DNA helicase activity"/>
    <property type="evidence" value="ECO:0007669"/>
    <property type="project" value="UniProtKB-EC"/>
</dbReference>
<evidence type="ECO:0000259" key="14">
    <source>
        <dbReference type="PROSITE" id="PS51192"/>
    </source>
</evidence>
<protein>
    <recommendedName>
        <fullName evidence="12">DNA 3'-5' helicase</fullName>
        <ecNumber evidence="12">5.6.2.4</ecNumber>
    </recommendedName>
</protein>
<dbReference type="SMART" id="SM00490">
    <property type="entry name" value="HELICc"/>
    <property type="match status" value="1"/>
</dbReference>
<reference evidence="16" key="2">
    <citation type="submission" date="2020-10" db="EMBL/GenBank/DDBJ databases">
        <authorList>
            <person name="Cooper E.A."/>
            <person name="Brenton Z.W."/>
            <person name="Flinn B.S."/>
            <person name="Jenkins J."/>
            <person name="Shu S."/>
            <person name="Flowers D."/>
            <person name="Luo F."/>
            <person name="Wang Y."/>
            <person name="Xia P."/>
            <person name="Barry K."/>
            <person name="Daum C."/>
            <person name="Lipzen A."/>
            <person name="Yoshinaga Y."/>
            <person name="Schmutz J."/>
            <person name="Saski C."/>
            <person name="Vermerris W."/>
            <person name="Kresovich S."/>
        </authorList>
    </citation>
    <scope>NUCLEOTIDE SEQUENCE</scope>
</reference>
<dbReference type="InterPro" id="IPR012340">
    <property type="entry name" value="NA-bd_OB-fold"/>
</dbReference>
<proteinExistence type="inferred from homology"/>
<evidence type="ECO:0000256" key="3">
    <source>
        <dbReference type="ARBA" id="ARBA00022763"/>
    </source>
</evidence>
<dbReference type="Gene3D" id="3.40.50.300">
    <property type="entry name" value="P-loop containing nucleotide triphosphate hydrolases"/>
    <property type="match status" value="2"/>
</dbReference>
<dbReference type="PANTHER" id="PTHR47964">
    <property type="entry name" value="ATP-DEPENDENT DNA HELICASE HOMOLOG RECG, CHLOROPLASTIC"/>
    <property type="match status" value="1"/>
</dbReference>
<evidence type="ECO:0000256" key="11">
    <source>
        <dbReference type="ARBA" id="ARBA00034617"/>
    </source>
</evidence>
<evidence type="ECO:0000313" key="16">
    <source>
        <dbReference type="EMBL" id="KAG0534443.1"/>
    </source>
</evidence>
<name>A0A921R5T8_SORBI</name>
<dbReference type="Pfam" id="PF19833">
    <property type="entry name" value="RecG_dom3_C"/>
    <property type="match status" value="1"/>
</dbReference>
<dbReference type="PANTHER" id="PTHR47964:SF1">
    <property type="entry name" value="ATP-DEPENDENT DNA HELICASE HOMOLOG RECG, CHLOROPLASTIC"/>
    <property type="match status" value="1"/>
</dbReference>
<comment type="caution">
    <text evidence="16">The sequence shown here is derived from an EMBL/GenBank/DDBJ whole genome shotgun (WGS) entry which is preliminary data.</text>
</comment>
<feature type="domain" description="Helicase ATP-binding" evidence="14">
    <location>
        <begin position="540"/>
        <end position="728"/>
    </location>
</feature>
<evidence type="ECO:0000256" key="8">
    <source>
        <dbReference type="ARBA" id="ARBA00023172"/>
    </source>
</evidence>
<dbReference type="PROSITE" id="PS51192">
    <property type="entry name" value="HELICASE_ATP_BIND_1"/>
    <property type="match status" value="1"/>
</dbReference>
<keyword evidence="5" id="KW-0347">Helicase</keyword>
<reference evidence="16" key="1">
    <citation type="journal article" date="2019" name="BMC Genomics">
        <title>A new reference genome for Sorghum bicolor reveals high levels of sequence similarity between sweet and grain genotypes: implications for the genetics of sugar metabolism.</title>
        <authorList>
            <person name="Cooper E.A."/>
            <person name="Brenton Z.W."/>
            <person name="Flinn B.S."/>
            <person name="Jenkins J."/>
            <person name="Shu S."/>
            <person name="Flowers D."/>
            <person name="Luo F."/>
            <person name="Wang Y."/>
            <person name="Xia P."/>
            <person name="Barry K."/>
            <person name="Daum C."/>
            <person name="Lipzen A."/>
            <person name="Yoshinaga Y."/>
            <person name="Schmutz J."/>
            <person name="Saski C."/>
            <person name="Vermerris W."/>
            <person name="Kresovich S."/>
        </authorList>
    </citation>
    <scope>NUCLEOTIDE SEQUENCE</scope>
</reference>
<keyword evidence="2" id="KW-0547">Nucleotide-binding</keyword>
<dbReference type="SUPFAM" id="SSF52540">
    <property type="entry name" value="P-loop containing nucleoside triphosphate hydrolases"/>
    <property type="match status" value="2"/>
</dbReference>
<keyword evidence="3" id="KW-0227">DNA damage</keyword>
<dbReference type="EMBL" id="CM027683">
    <property type="protein sequence ID" value="KAG0534443.1"/>
    <property type="molecule type" value="Genomic_DNA"/>
</dbReference>
<dbReference type="InterPro" id="IPR014001">
    <property type="entry name" value="Helicase_ATP-bd"/>
</dbReference>
<dbReference type="Proteomes" id="UP000807115">
    <property type="component" value="Chromosome 4"/>
</dbReference>
<comment type="catalytic activity">
    <reaction evidence="11">
        <text>Couples ATP hydrolysis with the unwinding of duplex DNA by translocating in the 3'-5' direction.</text>
        <dbReference type="EC" id="5.6.2.4"/>
    </reaction>
</comment>
<evidence type="ECO:0000256" key="9">
    <source>
        <dbReference type="ARBA" id="ARBA00023204"/>
    </source>
</evidence>
<keyword evidence="7" id="KW-0238">DNA-binding</keyword>
<evidence type="ECO:0000256" key="7">
    <source>
        <dbReference type="ARBA" id="ARBA00023125"/>
    </source>
</evidence>
<dbReference type="PROSITE" id="PS51194">
    <property type="entry name" value="HELICASE_CTER"/>
    <property type="match status" value="1"/>
</dbReference>
<dbReference type="SUPFAM" id="SSF50249">
    <property type="entry name" value="Nucleic acid-binding proteins"/>
    <property type="match status" value="1"/>
</dbReference>
<dbReference type="Pfam" id="PF00271">
    <property type="entry name" value="Helicase_C"/>
    <property type="match status" value="1"/>
</dbReference>
<evidence type="ECO:0000256" key="4">
    <source>
        <dbReference type="ARBA" id="ARBA00022801"/>
    </source>
</evidence>
<evidence type="ECO:0000259" key="15">
    <source>
        <dbReference type="PROSITE" id="PS51194"/>
    </source>
</evidence>
<dbReference type="InterPro" id="IPR011545">
    <property type="entry name" value="DEAD/DEAH_box_helicase_dom"/>
</dbReference>
<keyword evidence="6" id="KW-0067">ATP-binding</keyword>
<dbReference type="InterPro" id="IPR027417">
    <property type="entry name" value="P-loop_NTPase"/>
</dbReference>
<sequence length="976" mass="108956">MSFTGSAPVVRVISLEFRRGRSRRIVSKMRFRNALGSRLFQWCSREYHTSVRKLLDVDGASERSKLLKKVSVLMGYSNPQDLAEQQIAPGESAAELLSAFKEIDFPEIVAKFPCIKIGDASPVELYEDSTNMKFKETVLSENLTSFIRGSGRNLETAYEFHNDCHPLSQTPTTADDLSISEEESINEDIPLMTQHISQEPAVDKKSCPKLLSDATTSDNSILDKSIRCLPGTTSRQYRQLEDAGFHTVRKLLQHFPRTYADLQNPQGPIEDGQYIMLFGTVISSRGIKVKSTLGFLEVVVGCSIVESELSSSVEGCHSRAEQKRIHLHLKKFFSGTRFSSQYFLNCMSAKHKEGDLVYVSGKIKKALANGHYELKEHTIDALEGEGEQSTMLDRKPHPIYPSKAGLKPSLLGLSISRALKILNPDVDPMPPDVLVEFNLLNLFDAYMGIHKPKDRSEADLARRRLIFDDFFYLQLGRLFQMLEAVGTWVEKEELLYKCKNHELNTVGVDDWSPLTKKLLRALPYSLTQSQMNAVKEIIWDLRRPVPMNRLLQGDVGCGKTIVAFLACMEVVNSGFQAAFMVPTEVLAVQHYEHLTSLLEKFDGDEKPNIALLTGSTSTRESRIIRNGLKTGEIAMVIGTHSLIADKTDFSSLRISVIDEQQRFGVVQRGRFNSKLYTSSSKLSDENTSSDETSDSETFMAPHVLAMSATPIPRTLALALYGDMSLTQITDLPPGRQPIETLALEGNDVGFETVFQMMRDELLDGGKVYLVYPIIDESEQLPQLRAATAEFDSIKKKFEGYPCGLLHGRMRSNEKEEALSSFRSGETRILLSTQVIEIGVDVPDASMMIVMNAERFGIAQLHQLRGRVGRGERKSRCIFLASTLSTLPRLKVLEKSSDGFYLANADLLLRGPGNLLGKKQSGHLPEFPIARLEIDGSILQEAHLAALKVLVASNDLALYPRLKVELSMRQPLCILGD</sequence>
<evidence type="ECO:0000256" key="10">
    <source>
        <dbReference type="ARBA" id="ARBA00023235"/>
    </source>
</evidence>
<evidence type="ECO:0000256" key="6">
    <source>
        <dbReference type="ARBA" id="ARBA00022840"/>
    </source>
</evidence>
<dbReference type="AlphaFoldDB" id="A0A921R5T8"/>
<evidence type="ECO:0000256" key="12">
    <source>
        <dbReference type="ARBA" id="ARBA00034808"/>
    </source>
</evidence>
<evidence type="ECO:0000256" key="1">
    <source>
        <dbReference type="ARBA" id="ARBA00007504"/>
    </source>
</evidence>
<evidence type="ECO:0000256" key="13">
    <source>
        <dbReference type="ARBA" id="ARBA00048988"/>
    </source>
</evidence>
<dbReference type="InterPro" id="IPR001650">
    <property type="entry name" value="Helicase_C-like"/>
</dbReference>
<dbReference type="GO" id="GO:0016787">
    <property type="term" value="F:hydrolase activity"/>
    <property type="evidence" value="ECO:0007669"/>
    <property type="project" value="UniProtKB-KW"/>
</dbReference>
<evidence type="ECO:0000313" key="17">
    <source>
        <dbReference type="Proteomes" id="UP000807115"/>
    </source>
</evidence>
<dbReference type="EC" id="5.6.2.4" evidence="12"/>
<dbReference type="CDD" id="cd17992">
    <property type="entry name" value="DEXHc_RecG"/>
    <property type="match status" value="1"/>
</dbReference>
<keyword evidence="9" id="KW-0234">DNA repair</keyword>
<dbReference type="GO" id="GO:0006310">
    <property type="term" value="P:DNA recombination"/>
    <property type="evidence" value="ECO:0007669"/>
    <property type="project" value="UniProtKB-KW"/>
</dbReference>
<organism evidence="16 17">
    <name type="scientific">Sorghum bicolor</name>
    <name type="common">Sorghum</name>
    <name type="synonym">Sorghum vulgare</name>
    <dbReference type="NCBI Taxonomy" id="4558"/>
    <lineage>
        <taxon>Eukaryota</taxon>
        <taxon>Viridiplantae</taxon>
        <taxon>Streptophyta</taxon>
        <taxon>Embryophyta</taxon>
        <taxon>Tracheophyta</taxon>
        <taxon>Spermatophyta</taxon>
        <taxon>Magnoliopsida</taxon>
        <taxon>Liliopsida</taxon>
        <taxon>Poales</taxon>
        <taxon>Poaceae</taxon>
        <taxon>PACMAD clade</taxon>
        <taxon>Panicoideae</taxon>
        <taxon>Andropogonodae</taxon>
        <taxon>Andropogoneae</taxon>
        <taxon>Sorghinae</taxon>
        <taxon>Sorghum</taxon>
    </lineage>
</organism>
<gene>
    <name evidence="16" type="ORF">BDA96_04G280800</name>
</gene>
<feature type="domain" description="Helicase C-terminal" evidence="15">
    <location>
        <begin position="749"/>
        <end position="907"/>
    </location>
</feature>
<evidence type="ECO:0000256" key="5">
    <source>
        <dbReference type="ARBA" id="ARBA00022806"/>
    </source>
</evidence>
<comment type="catalytic activity">
    <reaction evidence="13">
        <text>ATP + H2O = ADP + phosphate + H(+)</text>
        <dbReference type="Rhea" id="RHEA:13065"/>
        <dbReference type="ChEBI" id="CHEBI:15377"/>
        <dbReference type="ChEBI" id="CHEBI:15378"/>
        <dbReference type="ChEBI" id="CHEBI:30616"/>
        <dbReference type="ChEBI" id="CHEBI:43474"/>
        <dbReference type="ChEBI" id="CHEBI:456216"/>
        <dbReference type="EC" id="5.6.2.4"/>
    </reaction>
</comment>
<accession>A0A921R5T8</accession>
<keyword evidence="10" id="KW-0413">Isomerase</keyword>
<dbReference type="Pfam" id="PF00270">
    <property type="entry name" value="DEAD"/>
    <property type="match status" value="1"/>
</dbReference>
<dbReference type="InterPro" id="IPR004609">
    <property type="entry name" value="ATP-dep_DNA_helicase_RecG"/>
</dbReference>
<dbReference type="GO" id="GO:0003677">
    <property type="term" value="F:DNA binding"/>
    <property type="evidence" value="ECO:0007669"/>
    <property type="project" value="UniProtKB-KW"/>
</dbReference>
<dbReference type="SMART" id="SM00487">
    <property type="entry name" value="DEXDc"/>
    <property type="match status" value="1"/>
</dbReference>
<dbReference type="GO" id="GO:0005524">
    <property type="term" value="F:ATP binding"/>
    <property type="evidence" value="ECO:0007669"/>
    <property type="project" value="UniProtKB-KW"/>
</dbReference>
<keyword evidence="8" id="KW-0233">DNA recombination</keyword>
<dbReference type="NCBIfam" id="TIGR00643">
    <property type="entry name" value="recG"/>
    <property type="match status" value="1"/>
</dbReference>
<comment type="similarity">
    <text evidence="1">Belongs to the helicase family. RecG subfamily.</text>
</comment>
<dbReference type="GO" id="GO:0006281">
    <property type="term" value="P:DNA repair"/>
    <property type="evidence" value="ECO:0007669"/>
    <property type="project" value="UniProtKB-KW"/>
</dbReference>
<evidence type="ECO:0000256" key="2">
    <source>
        <dbReference type="ARBA" id="ARBA00022741"/>
    </source>
</evidence>
<dbReference type="InterPro" id="IPR045562">
    <property type="entry name" value="RecG_dom3_C"/>
</dbReference>
<keyword evidence="4" id="KW-0378">Hydrolase</keyword>